<reference evidence="1 2" key="1">
    <citation type="journal article" date="2012" name="J. Bacteriol.">
        <title>Draft Genome Sequence of Vibrio fischeri SR5, a Strain Isolated from the Light Organ of the Mediterranean Squid Sepiola robusta.</title>
        <authorList>
            <person name="Gyllborg M.C."/>
            <person name="Sahl J.W."/>
            <person name="Cronin D.C.III."/>
            <person name="Rasko D.A."/>
            <person name="Mandel M.J."/>
        </authorList>
    </citation>
    <scope>NUCLEOTIDE SEQUENCE [LARGE SCALE GENOMIC DNA]</scope>
    <source>
        <strain evidence="1 2">SR5</strain>
    </source>
</reference>
<protein>
    <submittedName>
        <fullName evidence="1">Uncharacterized protein</fullName>
    </submittedName>
</protein>
<evidence type="ECO:0000313" key="1">
    <source>
        <dbReference type="EMBL" id="EHN71553.1"/>
    </source>
</evidence>
<dbReference type="EMBL" id="AHIH01000001">
    <property type="protein sequence ID" value="EHN71553.1"/>
    <property type="molecule type" value="Genomic_DNA"/>
</dbReference>
<dbReference type="Proteomes" id="UP000004521">
    <property type="component" value="Chromosome I"/>
</dbReference>
<name>A0AAV3EXI8_ALIFS</name>
<gene>
    <name evidence="1" type="ORF">VFSR5_0177</name>
</gene>
<sequence length="52" mass="5711">MLGLKLLIKVLDFSNAQNTSIGDLDMLNSTTLIDLFLGNTLDWPVKDISNTS</sequence>
<accession>A0AAV3EXI8</accession>
<organism evidence="1 2">
    <name type="scientific">Aliivibrio fischeri SR5</name>
    <dbReference type="NCBI Taxonomy" id="1088719"/>
    <lineage>
        <taxon>Bacteria</taxon>
        <taxon>Pseudomonadati</taxon>
        <taxon>Pseudomonadota</taxon>
        <taxon>Gammaproteobacteria</taxon>
        <taxon>Vibrionales</taxon>
        <taxon>Vibrionaceae</taxon>
        <taxon>Aliivibrio</taxon>
    </lineage>
</organism>
<proteinExistence type="predicted"/>
<dbReference type="AlphaFoldDB" id="A0AAV3EXI8"/>
<comment type="caution">
    <text evidence="1">The sequence shown here is derived from an EMBL/GenBank/DDBJ whole genome shotgun (WGS) entry which is preliminary data.</text>
</comment>
<evidence type="ECO:0000313" key="2">
    <source>
        <dbReference type="Proteomes" id="UP000004521"/>
    </source>
</evidence>